<protein>
    <submittedName>
        <fullName evidence="2">Uncharacterized protein</fullName>
    </submittedName>
</protein>
<evidence type="ECO:0000256" key="1">
    <source>
        <dbReference type="SAM" id="Phobius"/>
    </source>
</evidence>
<dbReference type="HOGENOM" id="CLU_2399901_0_0_1"/>
<name>A0A0D0CKC2_9AGAR</name>
<proteinExistence type="predicted"/>
<keyword evidence="1" id="KW-1133">Transmembrane helix</keyword>
<organism evidence="2 3">
    <name type="scientific">Collybiopsis luxurians FD-317 M1</name>
    <dbReference type="NCBI Taxonomy" id="944289"/>
    <lineage>
        <taxon>Eukaryota</taxon>
        <taxon>Fungi</taxon>
        <taxon>Dikarya</taxon>
        <taxon>Basidiomycota</taxon>
        <taxon>Agaricomycotina</taxon>
        <taxon>Agaricomycetes</taxon>
        <taxon>Agaricomycetidae</taxon>
        <taxon>Agaricales</taxon>
        <taxon>Marasmiineae</taxon>
        <taxon>Omphalotaceae</taxon>
        <taxon>Collybiopsis</taxon>
        <taxon>Collybiopsis luxurians</taxon>
    </lineage>
</organism>
<evidence type="ECO:0000313" key="2">
    <source>
        <dbReference type="EMBL" id="KIK63354.1"/>
    </source>
</evidence>
<sequence>MTNQCRGREPNSLDQWNSIYLEYRKKRSTACTILDLFFSCRLHRPTRSIFLTGKILGSYLCACPRFGFGFMSLFCFFLFRFWNETKRNETKRG</sequence>
<evidence type="ECO:0000313" key="3">
    <source>
        <dbReference type="Proteomes" id="UP000053593"/>
    </source>
</evidence>
<reference evidence="2 3" key="1">
    <citation type="submission" date="2014-04" db="EMBL/GenBank/DDBJ databases">
        <title>Evolutionary Origins and Diversification of the Mycorrhizal Mutualists.</title>
        <authorList>
            <consortium name="DOE Joint Genome Institute"/>
            <consortium name="Mycorrhizal Genomics Consortium"/>
            <person name="Kohler A."/>
            <person name="Kuo A."/>
            <person name="Nagy L.G."/>
            <person name="Floudas D."/>
            <person name="Copeland A."/>
            <person name="Barry K.W."/>
            <person name="Cichocki N."/>
            <person name="Veneault-Fourrey C."/>
            <person name="LaButti K."/>
            <person name="Lindquist E.A."/>
            <person name="Lipzen A."/>
            <person name="Lundell T."/>
            <person name="Morin E."/>
            <person name="Murat C."/>
            <person name="Riley R."/>
            <person name="Ohm R."/>
            <person name="Sun H."/>
            <person name="Tunlid A."/>
            <person name="Henrissat B."/>
            <person name="Grigoriev I.V."/>
            <person name="Hibbett D.S."/>
            <person name="Martin F."/>
        </authorList>
    </citation>
    <scope>NUCLEOTIDE SEQUENCE [LARGE SCALE GENOMIC DNA]</scope>
    <source>
        <strain evidence="2 3">FD-317 M1</strain>
    </source>
</reference>
<dbReference type="EMBL" id="KN834764">
    <property type="protein sequence ID" value="KIK63354.1"/>
    <property type="molecule type" value="Genomic_DNA"/>
</dbReference>
<gene>
    <name evidence="2" type="ORF">GYMLUDRAFT_465987</name>
</gene>
<keyword evidence="1" id="KW-0812">Transmembrane</keyword>
<feature type="transmembrane region" description="Helical" evidence="1">
    <location>
        <begin position="56"/>
        <end position="82"/>
    </location>
</feature>
<dbReference type="Proteomes" id="UP000053593">
    <property type="component" value="Unassembled WGS sequence"/>
</dbReference>
<dbReference type="AlphaFoldDB" id="A0A0D0CKC2"/>
<keyword evidence="3" id="KW-1185">Reference proteome</keyword>
<keyword evidence="1" id="KW-0472">Membrane</keyword>
<accession>A0A0D0CKC2</accession>